<feature type="region of interest" description="Disordered" evidence="2">
    <location>
        <begin position="1090"/>
        <end position="1109"/>
    </location>
</feature>
<dbReference type="PANTHER" id="PTHR18881">
    <property type="entry name" value="POLYAMINE-MODULATED FACTOR 1-BINDING PROTEIN 1-RELATED"/>
    <property type="match status" value="1"/>
</dbReference>
<proteinExistence type="predicted"/>
<dbReference type="InterPro" id="IPR037391">
    <property type="entry name" value="PMF1-bd"/>
</dbReference>
<organism evidence="3 4">
    <name type="scientific">Plakobranchus ocellatus</name>
    <dbReference type="NCBI Taxonomy" id="259542"/>
    <lineage>
        <taxon>Eukaryota</taxon>
        <taxon>Metazoa</taxon>
        <taxon>Spiralia</taxon>
        <taxon>Lophotrochozoa</taxon>
        <taxon>Mollusca</taxon>
        <taxon>Gastropoda</taxon>
        <taxon>Heterobranchia</taxon>
        <taxon>Euthyneura</taxon>
        <taxon>Panpulmonata</taxon>
        <taxon>Sacoglossa</taxon>
        <taxon>Placobranchoidea</taxon>
        <taxon>Plakobranchidae</taxon>
        <taxon>Plakobranchus</taxon>
    </lineage>
</organism>
<dbReference type="Gene3D" id="1.10.287.1490">
    <property type="match status" value="1"/>
</dbReference>
<feature type="compositionally biased region" description="Low complexity" evidence="2">
    <location>
        <begin position="1"/>
        <end position="14"/>
    </location>
</feature>
<reference evidence="3 4" key="1">
    <citation type="journal article" date="2021" name="Elife">
        <title>Chloroplast acquisition without the gene transfer in kleptoplastic sea slugs, Plakobranchus ocellatus.</title>
        <authorList>
            <person name="Maeda T."/>
            <person name="Takahashi S."/>
            <person name="Yoshida T."/>
            <person name="Shimamura S."/>
            <person name="Takaki Y."/>
            <person name="Nagai Y."/>
            <person name="Toyoda A."/>
            <person name="Suzuki Y."/>
            <person name="Arimoto A."/>
            <person name="Ishii H."/>
            <person name="Satoh N."/>
            <person name="Nishiyama T."/>
            <person name="Hasebe M."/>
            <person name="Maruyama T."/>
            <person name="Minagawa J."/>
            <person name="Obokata J."/>
            <person name="Shigenobu S."/>
        </authorList>
    </citation>
    <scope>NUCLEOTIDE SEQUENCE [LARGE SCALE GENOMIC DNA]</scope>
</reference>
<dbReference type="GO" id="GO:0007283">
    <property type="term" value="P:spermatogenesis"/>
    <property type="evidence" value="ECO:0007669"/>
    <property type="project" value="TreeGrafter"/>
</dbReference>
<feature type="compositionally biased region" description="Polar residues" evidence="2">
    <location>
        <begin position="1098"/>
        <end position="1109"/>
    </location>
</feature>
<feature type="coiled-coil region" evidence="1">
    <location>
        <begin position="903"/>
        <end position="1000"/>
    </location>
</feature>
<keyword evidence="4" id="KW-1185">Reference proteome</keyword>
<keyword evidence="1" id="KW-0175">Coiled coil</keyword>
<evidence type="ECO:0000256" key="1">
    <source>
        <dbReference type="SAM" id="Coils"/>
    </source>
</evidence>
<feature type="coiled-coil region" evidence="1">
    <location>
        <begin position="708"/>
        <end position="779"/>
    </location>
</feature>
<feature type="region of interest" description="Disordered" evidence="2">
    <location>
        <begin position="1"/>
        <end position="57"/>
    </location>
</feature>
<dbReference type="PANTHER" id="PTHR18881:SF2">
    <property type="entry name" value="POLYAMINE-MODULATED FACTOR 1-BINDING PROTEIN 1"/>
    <property type="match status" value="1"/>
</dbReference>
<feature type="non-terminal residue" evidence="3">
    <location>
        <position position="1109"/>
    </location>
</feature>
<evidence type="ECO:0000313" key="4">
    <source>
        <dbReference type="Proteomes" id="UP000735302"/>
    </source>
</evidence>
<evidence type="ECO:0000256" key="2">
    <source>
        <dbReference type="SAM" id="MobiDB-lite"/>
    </source>
</evidence>
<dbReference type="EMBL" id="BLXT01001968">
    <property type="protein sequence ID" value="GFN89839.1"/>
    <property type="molecule type" value="Genomic_DNA"/>
</dbReference>
<dbReference type="Proteomes" id="UP000735302">
    <property type="component" value="Unassembled WGS sequence"/>
</dbReference>
<feature type="region of interest" description="Disordered" evidence="2">
    <location>
        <begin position="232"/>
        <end position="312"/>
    </location>
</feature>
<dbReference type="InterPro" id="IPR012337">
    <property type="entry name" value="RNaseH-like_sf"/>
</dbReference>
<protein>
    <submittedName>
        <fullName evidence="3">Golgin subfamily b member 1-like</fullName>
    </submittedName>
</protein>
<feature type="coiled-coil region" evidence="1">
    <location>
        <begin position="98"/>
        <end position="132"/>
    </location>
</feature>
<feature type="compositionally biased region" description="Low complexity" evidence="2">
    <location>
        <begin position="22"/>
        <end position="53"/>
    </location>
</feature>
<dbReference type="SUPFAM" id="SSF57997">
    <property type="entry name" value="Tropomyosin"/>
    <property type="match status" value="1"/>
</dbReference>
<evidence type="ECO:0000313" key="3">
    <source>
        <dbReference type="EMBL" id="GFN89839.1"/>
    </source>
</evidence>
<dbReference type="GO" id="GO:0003676">
    <property type="term" value="F:nucleic acid binding"/>
    <property type="evidence" value="ECO:0007669"/>
    <property type="project" value="InterPro"/>
</dbReference>
<gene>
    <name evidence="3" type="ORF">PoB_001634500</name>
</gene>
<feature type="compositionally biased region" description="Polar residues" evidence="2">
    <location>
        <begin position="302"/>
        <end position="312"/>
    </location>
</feature>
<feature type="compositionally biased region" description="Polar residues" evidence="2">
    <location>
        <begin position="270"/>
        <end position="279"/>
    </location>
</feature>
<comment type="caution">
    <text evidence="3">The sequence shown here is derived from an EMBL/GenBank/DDBJ whole genome shotgun (WGS) entry which is preliminary data.</text>
</comment>
<dbReference type="Gene3D" id="3.30.420.10">
    <property type="entry name" value="Ribonuclease H-like superfamily/Ribonuclease H"/>
    <property type="match status" value="1"/>
</dbReference>
<dbReference type="InterPro" id="IPR036397">
    <property type="entry name" value="RNaseH_sf"/>
</dbReference>
<accession>A0AAV3Z347</accession>
<sequence>MSSYSSSKRYSSPPRQAPGNQSVSGNGRASASNSSAHIRSLPPSGSSPVSSQSKRGQMQSLLGEFKNLYEGKLKRLDEADRGGDETTKMRVRVLQSYVNDLSEQNEVLVQTVEELEREANERVALLEDKLQRTSSSSKGKRKTVLSLGRSTLIFLSVFSQPSLSVSVSVASPTFSRLPGSLLVAPRPCDFGFGETFTSTGISHFLVSHVRMEERGSYYYDYEGGGYRGGGGREDVYLGRPPPRNEGEHLYGRPQHEDVHGEYEYARRSRSPASSLNGSFSDPDREPRVSSPKRVTWKDPVEQQKSQSRGSTAPSTLLKLYRTLVRSKLDYDSVIYGSAKKYVLRALDPIHHQGLRIALGAFRTSPIKSLYAEAGEPSLEHRRMKLAFNYVLKLKSLPRNSCHEVVFEAPLSDFSAVTNDSLSALQAIQSKNFKVIDIRRLYNLIRKFPPYVHISFVWIPAHVGIQGNENVDKLAKAALNRASCSGKLICWSDLKPKMNAYINSIWQRDWDAEGANKLHEVLPNLGEDLHRRGEGAGRKRETAMCRLRVGHTWLTQSYLLKNEEQPFCYACDSFYTVRHILIECPVFQNTRRKYFRVTDLYRLFREDYTGRCRDLERELRNLSVEKTRAETLAEDLKSRLSRQEEQVLQLREQNSNLNHDVDQLISVVQTARMSGRWEIEKVRFRELTIDQVFGSIHETFSKGRGEGETSELRDQIRRRDDKIDALQQELKRLRTQGVPGDQMPAPDLSETTGARLRADLKKLEERVEDLNYEIQSRDRKVSNLSGQLSDLQTELSMKDSEIGTHIQNIKMLQDKHRHALQESTKSEEVIRQLRSELLSIRDQHTQSSHDVSHYERRIRSLESELAEAKDYRRKNLDEIGALQERLRESHVSTHDHQDLLKCELARRDDTIQKLRRDVLALQEKRDAALSEHDVFLHKLSTAEEQLSRAQEEVHRAEKRSKGLEAEVAHVRSQLNEADNEAKSASKKAILLESELKALNGQSDDYQGQVAKLTKSLQRLQTSSKDTRDTLSAEVSERQDAIVRLRNDNRDMEDKVREALTAAQHRGEQLTQVREELKQAVAKTQELQVKLEDTEKELHQSSTRISTQAQE</sequence>
<feature type="coiled-coil region" evidence="1">
    <location>
        <begin position="604"/>
        <end position="659"/>
    </location>
</feature>
<name>A0AAV3Z347_9GAST</name>
<dbReference type="Gene3D" id="1.20.5.170">
    <property type="match status" value="1"/>
</dbReference>
<dbReference type="AlphaFoldDB" id="A0AAV3Z347"/>
<feature type="compositionally biased region" description="Basic and acidic residues" evidence="2">
    <location>
        <begin position="232"/>
        <end position="266"/>
    </location>
</feature>
<dbReference type="SUPFAM" id="SSF53098">
    <property type="entry name" value="Ribonuclease H-like"/>
    <property type="match status" value="1"/>
</dbReference>